<organism evidence="1 2">
    <name type="scientific">Rhizophagus irregularis</name>
    <dbReference type="NCBI Taxonomy" id="588596"/>
    <lineage>
        <taxon>Eukaryota</taxon>
        <taxon>Fungi</taxon>
        <taxon>Fungi incertae sedis</taxon>
        <taxon>Mucoromycota</taxon>
        <taxon>Glomeromycotina</taxon>
        <taxon>Glomeromycetes</taxon>
        <taxon>Glomerales</taxon>
        <taxon>Glomeraceae</taxon>
        <taxon>Rhizophagus</taxon>
    </lineage>
</organism>
<gene>
    <name evidence="1" type="ORF">RhiirC2_797383</name>
</gene>
<reference evidence="1 2" key="1">
    <citation type="submission" date="2016-04" db="EMBL/GenBank/DDBJ databases">
        <title>Genome analyses suggest a sexual origin of heterokaryosis in a supposedly ancient asexual fungus.</title>
        <authorList>
            <person name="Ropars J."/>
            <person name="Sedzielewska K."/>
            <person name="Noel J."/>
            <person name="Charron P."/>
            <person name="Farinelli L."/>
            <person name="Marton T."/>
            <person name="Kruger M."/>
            <person name="Pelin A."/>
            <person name="Brachmann A."/>
            <person name="Corradi N."/>
        </authorList>
    </citation>
    <scope>NUCLEOTIDE SEQUENCE [LARGE SCALE GENOMIC DNA]</scope>
    <source>
        <strain evidence="1 2">C2</strain>
    </source>
</reference>
<protein>
    <submittedName>
        <fullName evidence="1">Uncharacterized protein</fullName>
    </submittedName>
</protein>
<name>A0A2N1M841_9GLOM</name>
<reference evidence="1 2" key="2">
    <citation type="submission" date="2017-10" db="EMBL/GenBank/DDBJ databases">
        <title>Extensive intraspecific genome diversity in a model arbuscular mycorrhizal fungus.</title>
        <authorList>
            <person name="Chen E.C.H."/>
            <person name="Morin E."/>
            <person name="Baudet D."/>
            <person name="Noel J."/>
            <person name="Ndikumana S."/>
            <person name="Charron P."/>
            <person name="St-Onge C."/>
            <person name="Giorgi J."/>
            <person name="Grigoriev I.V."/>
            <person name="Roux C."/>
            <person name="Martin F.M."/>
            <person name="Corradi N."/>
        </authorList>
    </citation>
    <scope>NUCLEOTIDE SEQUENCE [LARGE SCALE GENOMIC DNA]</scope>
    <source>
        <strain evidence="1 2">C2</strain>
    </source>
</reference>
<dbReference type="VEuPathDB" id="FungiDB:FUN_004136"/>
<proteinExistence type="predicted"/>
<sequence>MSVTFQSWDHVANFMKKFSASKGHGIRIGGGNKQQMNYLSELICTAMPEKPGLIKRSKGYLEATKFIDQHIGHECYPSASQFVPTL</sequence>
<evidence type="ECO:0000313" key="1">
    <source>
        <dbReference type="EMBL" id="PKK57799.1"/>
    </source>
</evidence>
<accession>A0A2N1M841</accession>
<comment type="caution">
    <text evidence="1">The sequence shown here is derived from an EMBL/GenBank/DDBJ whole genome shotgun (WGS) entry which is preliminary data.</text>
</comment>
<dbReference type="AlphaFoldDB" id="A0A2N1M841"/>
<evidence type="ECO:0000313" key="2">
    <source>
        <dbReference type="Proteomes" id="UP000233469"/>
    </source>
</evidence>
<dbReference type="Proteomes" id="UP000233469">
    <property type="component" value="Unassembled WGS sequence"/>
</dbReference>
<dbReference type="EMBL" id="LLXL01004077">
    <property type="protein sequence ID" value="PKK57799.1"/>
    <property type="molecule type" value="Genomic_DNA"/>
</dbReference>